<keyword evidence="4" id="KW-1185">Reference proteome</keyword>
<dbReference type="SUPFAM" id="SSF54585">
    <property type="entry name" value="Cdc48 domain 2-like"/>
    <property type="match status" value="1"/>
</dbReference>
<evidence type="ECO:0000313" key="3">
    <source>
        <dbReference type="EMBL" id="PYH40590.1"/>
    </source>
</evidence>
<dbReference type="Gene3D" id="3.10.330.10">
    <property type="match status" value="1"/>
</dbReference>
<dbReference type="AlphaFoldDB" id="A0A318ZAT9"/>
<evidence type="ECO:0000256" key="1">
    <source>
        <dbReference type="ARBA" id="ARBA00022741"/>
    </source>
</evidence>
<organism evidence="3 4">
    <name type="scientific">Aspergillus saccharolyticus JOP 1030-1</name>
    <dbReference type="NCBI Taxonomy" id="1450539"/>
    <lineage>
        <taxon>Eukaryota</taxon>
        <taxon>Fungi</taxon>
        <taxon>Dikarya</taxon>
        <taxon>Ascomycota</taxon>
        <taxon>Pezizomycotina</taxon>
        <taxon>Eurotiomycetes</taxon>
        <taxon>Eurotiomycetidae</taxon>
        <taxon>Eurotiales</taxon>
        <taxon>Aspergillaceae</taxon>
        <taxon>Aspergillus</taxon>
        <taxon>Aspergillus subgen. Circumdati</taxon>
    </lineage>
</organism>
<accession>A0A318ZAT9</accession>
<dbReference type="Proteomes" id="UP000248349">
    <property type="component" value="Unassembled WGS sequence"/>
</dbReference>
<protein>
    <submittedName>
        <fullName evidence="3">Uncharacterized protein</fullName>
    </submittedName>
</protein>
<reference evidence="3 4" key="1">
    <citation type="submission" date="2016-12" db="EMBL/GenBank/DDBJ databases">
        <title>The genomes of Aspergillus section Nigri reveals drivers in fungal speciation.</title>
        <authorList>
            <consortium name="DOE Joint Genome Institute"/>
            <person name="Vesth T.C."/>
            <person name="Nybo J."/>
            <person name="Theobald S."/>
            <person name="Brandl J."/>
            <person name="Frisvad J.C."/>
            <person name="Nielsen K.F."/>
            <person name="Lyhne E.K."/>
            <person name="Kogle M.E."/>
            <person name="Kuo A."/>
            <person name="Riley R."/>
            <person name="Clum A."/>
            <person name="Nolan M."/>
            <person name="Lipzen A."/>
            <person name="Salamov A."/>
            <person name="Henrissat B."/>
            <person name="Wiebenga A."/>
            <person name="De Vries R.P."/>
            <person name="Grigoriev I.V."/>
            <person name="Mortensen U.H."/>
            <person name="Andersen M.R."/>
            <person name="Baker S.E."/>
        </authorList>
    </citation>
    <scope>NUCLEOTIDE SEQUENCE [LARGE SCALE GENOMIC DNA]</scope>
    <source>
        <strain evidence="3 4">JOP 1030-1</strain>
    </source>
</reference>
<sequence length="230" mass="26548">MMKWKDQFTILTLDNDINDDEIRISPRTFRKAKLELYEYIWLRCRKVKRPFMPVIDTSIPYKCVKISLAAQQHLSVDATAKVRFSQKPVSRAEMIFLCPCGPDQNSDGNILHDFINPFFRCGGRIAYTDQYMTIRSQGRTMNFTVLAIRPLEYGLVTSATHIILTKVNLPIHNSGAEESPAEYARQLQKDLDYVQSTNYAASIAMLSSKLQKLVNLLEWLDLPPMYEQFI</sequence>
<proteinExistence type="predicted"/>
<dbReference type="InterPro" id="IPR029067">
    <property type="entry name" value="CDC48_domain_2-like_sf"/>
</dbReference>
<dbReference type="EMBL" id="KZ821281">
    <property type="protein sequence ID" value="PYH40590.1"/>
    <property type="molecule type" value="Genomic_DNA"/>
</dbReference>
<name>A0A318ZAT9_9EURO</name>
<dbReference type="OrthoDB" id="10482544at2759"/>
<evidence type="ECO:0000313" key="4">
    <source>
        <dbReference type="Proteomes" id="UP000248349"/>
    </source>
</evidence>
<keyword evidence="1" id="KW-0547">Nucleotide-binding</keyword>
<evidence type="ECO:0000256" key="2">
    <source>
        <dbReference type="ARBA" id="ARBA00022840"/>
    </source>
</evidence>
<gene>
    <name evidence="3" type="ORF">BP01DRAFT_361095</name>
</gene>
<dbReference type="GeneID" id="37077291"/>
<dbReference type="RefSeq" id="XP_025426572.1">
    <property type="nucleotide sequence ID" value="XM_025576063.1"/>
</dbReference>
<keyword evidence="2" id="KW-0067">ATP-binding</keyword>
<dbReference type="GO" id="GO:0005524">
    <property type="term" value="F:ATP binding"/>
    <property type="evidence" value="ECO:0007669"/>
    <property type="project" value="UniProtKB-KW"/>
</dbReference>